<feature type="region of interest" description="Disordered" evidence="1">
    <location>
        <begin position="15"/>
        <end position="46"/>
    </location>
</feature>
<comment type="caution">
    <text evidence="3">The sequence shown here is derived from an EMBL/GenBank/DDBJ whole genome shotgun (WGS) entry which is preliminary data.</text>
</comment>
<dbReference type="EMBL" id="JAKUCV010007367">
    <property type="protein sequence ID" value="KAJ4823751.1"/>
    <property type="molecule type" value="Genomic_DNA"/>
</dbReference>
<reference evidence="3" key="2">
    <citation type="journal article" date="2023" name="Plants (Basel)">
        <title>Annotation of the Turnera subulata (Passifloraceae) Draft Genome Reveals the S-Locus Evolved after the Divergence of Turneroideae from Passifloroideae in a Stepwise Manner.</title>
        <authorList>
            <person name="Henning P.M."/>
            <person name="Roalson E.H."/>
            <person name="Mir W."/>
            <person name="McCubbin A.G."/>
            <person name="Shore J.S."/>
        </authorList>
    </citation>
    <scope>NUCLEOTIDE SEQUENCE</scope>
    <source>
        <strain evidence="3">F60SS</strain>
    </source>
</reference>
<evidence type="ECO:0000256" key="1">
    <source>
        <dbReference type="SAM" id="MobiDB-lite"/>
    </source>
</evidence>
<proteinExistence type="predicted"/>
<feature type="domain" description="Pleiotropic ABC efflux transporter N-terminal" evidence="2">
    <location>
        <begin position="106"/>
        <end position="140"/>
    </location>
</feature>
<accession>A0A9Q0F2E4</accession>
<evidence type="ECO:0000313" key="3">
    <source>
        <dbReference type="EMBL" id="KAJ4823751.1"/>
    </source>
</evidence>
<sequence length="142" mass="15941">MASILAGDDLARTMGSRRMSRTGSIRGEGWGGPDINGFSQPTGKEEDEEELRWAAIECLPTYDRVRRGMLEQVLDGKVVKTQIDVTKLGTQDRKLLVENILKSVGEDNENFLKRLRERTDKVGIEVSTIEVRYENLSVEGDV</sequence>
<dbReference type="Proteomes" id="UP001141552">
    <property type="component" value="Unassembled WGS sequence"/>
</dbReference>
<dbReference type="InterPro" id="IPR029481">
    <property type="entry name" value="ABC_trans_N"/>
</dbReference>
<evidence type="ECO:0000259" key="2">
    <source>
        <dbReference type="Pfam" id="PF14510"/>
    </source>
</evidence>
<reference evidence="3" key="1">
    <citation type="submission" date="2022-02" db="EMBL/GenBank/DDBJ databases">
        <authorList>
            <person name="Henning P.M."/>
            <person name="McCubbin A.G."/>
            <person name="Shore J.S."/>
        </authorList>
    </citation>
    <scope>NUCLEOTIDE SEQUENCE</scope>
    <source>
        <strain evidence="3">F60SS</strain>
        <tissue evidence="3">Leaves</tissue>
    </source>
</reference>
<dbReference type="AlphaFoldDB" id="A0A9Q0F2E4"/>
<evidence type="ECO:0000313" key="4">
    <source>
        <dbReference type="Proteomes" id="UP001141552"/>
    </source>
</evidence>
<keyword evidence="4" id="KW-1185">Reference proteome</keyword>
<dbReference type="OrthoDB" id="66620at2759"/>
<protein>
    <recommendedName>
        <fullName evidence="2">Pleiotropic ABC efflux transporter N-terminal domain-containing protein</fullName>
    </recommendedName>
</protein>
<gene>
    <name evidence="3" type="ORF">Tsubulata_005577</name>
</gene>
<name>A0A9Q0F2E4_9ROSI</name>
<organism evidence="3 4">
    <name type="scientific">Turnera subulata</name>
    <dbReference type="NCBI Taxonomy" id="218843"/>
    <lineage>
        <taxon>Eukaryota</taxon>
        <taxon>Viridiplantae</taxon>
        <taxon>Streptophyta</taxon>
        <taxon>Embryophyta</taxon>
        <taxon>Tracheophyta</taxon>
        <taxon>Spermatophyta</taxon>
        <taxon>Magnoliopsida</taxon>
        <taxon>eudicotyledons</taxon>
        <taxon>Gunneridae</taxon>
        <taxon>Pentapetalae</taxon>
        <taxon>rosids</taxon>
        <taxon>fabids</taxon>
        <taxon>Malpighiales</taxon>
        <taxon>Passifloraceae</taxon>
        <taxon>Turnera</taxon>
    </lineage>
</organism>
<dbReference type="PANTHER" id="PTHR48040:SF42">
    <property type="entry name" value="ABC TRANSPORTER DOMAIN-CONTAINING PROTEIN"/>
    <property type="match status" value="1"/>
</dbReference>
<dbReference type="PANTHER" id="PTHR48040">
    <property type="entry name" value="PLEIOTROPIC DRUG RESISTANCE PROTEIN 1-LIKE ISOFORM X1"/>
    <property type="match status" value="1"/>
</dbReference>
<dbReference type="Pfam" id="PF14510">
    <property type="entry name" value="ABC_trans_N"/>
    <property type="match status" value="1"/>
</dbReference>